<dbReference type="AlphaFoldDB" id="A0AAW5ST78"/>
<reference evidence="7" key="2">
    <citation type="submission" date="2020-07" db="EMBL/GenBank/DDBJ databases">
        <authorList>
            <person name="Pettersson B.M.F."/>
            <person name="Behra P.R.K."/>
            <person name="Ramesh M."/>
            <person name="Das S."/>
            <person name="Dasgupta S."/>
            <person name="Kirsebom L.A."/>
        </authorList>
    </citation>
    <scope>NUCLEOTIDE SEQUENCE</scope>
    <source>
        <strain evidence="7">DSM 44203</strain>
    </source>
</reference>
<feature type="DNA-binding region" description="H-T-H motif" evidence="4">
    <location>
        <begin position="42"/>
        <end position="61"/>
    </location>
</feature>
<dbReference type="InterPro" id="IPR009057">
    <property type="entry name" value="Homeodomain-like_sf"/>
</dbReference>
<reference evidence="7" key="3">
    <citation type="journal article" date="2022" name="BMC Genomics">
        <title>Comparative genome analysis of mycobacteria focusing on tRNA and non-coding RNA.</title>
        <authorList>
            <person name="Behra P.R.K."/>
            <person name="Pettersson B.M.F."/>
            <person name="Ramesh M."/>
            <person name="Das S."/>
            <person name="Dasgupta S."/>
            <person name="Kirsebom L.A."/>
        </authorList>
    </citation>
    <scope>NUCLEOTIDE SEQUENCE</scope>
    <source>
        <strain evidence="7">DSM 44203</strain>
    </source>
</reference>
<keyword evidence="2 4" id="KW-0238">DNA-binding</keyword>
<reference evidence="6 8" key="1">
    <citation type="journal article" date="2016" name="Genome Announc.">
        <title>Draft Genome Sequences of Five Rapidly Growing Mycobacterium Species, M. thermoresistibile, M. fortuitum subsp. acetamidolyticum, M. canariasense, M. brisbanense, and M. novocastrense.</title>
        <authorList>
            <person name="Katahira K."/>
            <person name="Ogura Y."/>
            <person name="Gotoh Y."/>
            <person name="Hayashi T."/>
        </authorList>
    </citation>
    <scope>NUCLEOTIDE SEQUENCE [LARGE SCALE GENOMIC DNA]</scope>
    <source>
        <strain evidence="6 8">JCM18114</strain>
    </source>
</reference>
<dbReference type="Proteomes" id="UP000069773">
    <property type="component" value="Unassembled WGS sequence"/>
</dbReference>
<evidence type="ECO:0000313" key="7">
    <source>
        <dbReference type="EMBL" id="MCV7026760.1"/>
    </source>
</evidence>
<organism evidence="7 9">
    <name type="scientific">Mycolicibacterium novocastrense</name>
    <name type="common">Mycobacterium novocastrense</name>
    <dbReference type="NCBI Taxonomy" id="59813"/>
    <lineage>
        <taxon>Bacteria</taxon>
        <taxon>Bacillati</taxon>
        <taxon>Actinomycetota</taxon>
        <taxon>Actinomycetes</taxon>
        <taxon>Mycobacteriales</taxon>
        <taxon>Mycobacteriaceae</taxon>
        <taxon>Mycolicibacterium</taxon>
    </lineage>
</organism>
<sequence length="214" mass="23786">MSEPVKRRYSSRLRAAQASDTRRRIVAAAERLFVEHGYAAATIDAVAAAAGVSRKTVFTSVGGKVDLLRVAMEWAVAGDDAPVRLVDRDEMRGLLAEADAATLLRKWASVITAIDARTAGLFTALEVAAGTDDEARELAKRFERQRLDGARRIVDRLAQRKALNRALKRAEAVDVAWLSTDPVLYDRLVRRRGWSSRRFETWLGESLCRQLLHG</sequence>
<gene>
    <name evidence="7" type="ORF">H7I77_26010</name>
    <name evidence="6" type="ORF">RMCN_3826</name>
</gene>
<evidence type="ECO:0000256" key="4">
    <source>
        <dbReference type="PROSITE-ProRule" id="PRU00335"/>
    </source>
</evidence>
<evidence type="ECO:0000256" key="3">
    <source>
        <dbReference type="ARBA" id="ARBA00023163"/>
    </source>
</evidence>
<dbReference type="InterPro" id="IPR001647">
    <property type="entry name" value="HTH_TetR"/>
</dbReference>
<evidence type="ECO:0000259" key="5">
    <source>
        <dbReference type="PROSITE" id="PS50977"/>
    </source>
</evidence>
<accession>A0AAW5ST78</accession>
<dbReference type="GO" id="GO:0000976">
    <property type="term" value="F:transcription cis-regulatory region binding"/>
    <property type="evidence" value="ECO:0007669"/>
    <property type="project" value="TreeGrafter"/>
</dbReference>
<name>A0AAW5ST78_MYCNV</name>
<evidence type="ECO:0000256" key="2">
    <source>
        <dbReference type="ARBA" id="ARBA00023125"/>
    </source>
</evidence>
<protein>
    <submittedName>
        <fullName evidence="7">TetR family transcriptional regulator</fullName>
    </submittedName>
    <submittedName>
        <fullName evidence="6">Transcriptional regulator, TetR family</fullName>
    </submittedName>
</protein>
<dbReference type="PRINTS" id="PR00455">
    <property type="entry name" value="HTHTETR"/>
</dbReference>
<dbReference type="RefSeq" id="WP_067392451.1">
    <property type="nucleotide sequence ID" value="NZ_BCTA01000051.1"/>
</dbReference>
<feature type="domain" description="HTH tetR-type" evidence="5">
    <location>
        <begin position="19"/>
        <end position="79"/>
    </location>
</feature>
<dbReference type="InterPro" id="IPR050109">
    <property type="entry name" value="HTH-type_TetR-like_transc_reg"/>
</dbReference>
<keyword evidence="8" id="KW-1185">Reference proteome</keyword>
<evidence type="ECO:0000256" key="1">
    <source>
        <dbReference type="ARBA" id="ARBA00023015"/>
    </source>
</evidence>
<dbReference type="Proteomes" id="UP001207528">
    <property type="component" value="Unassembled WGS sequence"/>
</dbReference>
<keyword evidence="3" id="KW-0804">Transcription</keyword>
<evidence type="ECO:0000313" key="6">
    <source>
        <dbReference type="EMBL" id="GAT10693.1"/>
    </source>
</evidence>
<dbReference type="PANTHER" id="PTHR30055:SF234">
    <property type="entry name" value="HTH-TYPE TRANSCRIPTIONAL REGULATOR BETI"/>
    <property type="match status" value="1"/>
</dbReference>
<dbReference type="EMBL" id="JACKTI010000071">
    <property type="protein sequence ID" value="MCV7026760.1"/>
    <property type="molecule type" value="Genomic_DNA"/>
</dbReference>
<keyword evidence="1" id="KW-0805">Transcription regulation</keyword>
<dbReference type="GO" id="GO:0003700">
    <property type="term" value="F:DNA-binding transcription factor activity"/>
    <property type="evidence" value="ECO:0007669"/>
    <property type="project" value="TreeGrafter"/>
</dbReference>
<proteinExistence type="predicted"/>
<dbReference type="PANTHER" id="PTHR30055">
    <property type="entry name" value="HTH-TYPE TRANSCRIPTIONAL REGULATOR RUTR"/>
    <property type="match status" value="1"/>
</dbReference>
<dbReference type="PROSITE" id="PS50977">
    <property type="entry name" value="HTH_TETR_2"/>
    <property type="match status" value="1"/>
</dbReference>
<dbReference type="Pfam" id="PF00440">
    <property type="entry name" value="TetR_N"/>
    <property type="match status" value="1"/>
</dbReference>
<evidence type="ECO:0000313" key="9">
    <source>
        <dbReference type="Proteomes" id="UP001207528"/>
    </source>
</evidence>
<dbReference type="EMBL" id="BCTA01000051">
    <property type="protein sequence ID" value="GAT10693.1"/>
    <property type="molecule type" value="Genomic_DNA"/>
</dbReference>
<dbReference type="SUPFAM" id="SSF46689">
    <property type="entry name" value="Homeodomain-like"/>
    <property type="match status" value="1"/>
</dbReference>
<evidence type="ECO:0000313" key="8">
    <source>
        <dbReference type="Proteomes" id="UP000069773"/>
    </source>
</evidence>
<comment type="caution">
    <text evidence="7">The sequence shown here is derived from an EMBL/GenBank/DDBJ whole genome shotgun (WGS) entry which is preliminary data.</text>
</comment>
<dbReference type="Gene3D" id="1.10.357.10">
    <property type="entry name" value="Tetracycline Repressor, domain 2"/>
    <property type="match status" value="1"/>
</dbReference>